<evidence type="ECO:0000313" key="2">
    <source>
        <dbReference type="Proteomes" id="UP001553715"/>
    </source>
</evidence>
<name>A0ABV3LFJ0_9MICO</name>
<evidence type="ECO:0000313" key="1">
    <source>
        <dbReference type="EMBL" id="MEW1974680.1"/>
    </source>
</evidence>
<gene>
    <name evidence="1" type="ORF">AB0301_06320</name>
</gene>
<organism evidence="1 2">
    <name type="scientific">Microbacterium profundi</name>
    <dbReference type="NCBI Taxonomy" id="450380"/>
    <lineage>
        <taxon>Bacteria</taxon>
        <taxon>Bacillati</taxon>
        <taxon>Actinomycetota</taxon>
        <taxon>Actinomycetes</taxon>
        <taxon>Micrococcales</taxon>
        <taxon>Microbacteriaceae</taxon>
        <taxon>Microbacterium</taxon>
    </lineage>
</organism>
<dbReference type="RefSeq" id="WP_052167079.1">
    <property type="nucleotide sequence ID" value="NZ_JBFBMH010000006.1"/>
</dbReference>
<accession>A0ABV3LFJ0</accession>
<dbReference type="EMBL" id="JBFBMH010000006">
    <property type="protein sequence ID" value="MEW1974680.1"/>
    <property type="molecule type" value="Genomic_DNA"/>
</dbReference>
<dbReference type="Proteomes" id="UP001553715">
    <property type="component" value="Unassembled WGS sequence"/>
</dbReference>
<proteinExistence type="predicted"/>
<keyword evidence="2" id="KW-1185">Reference proteome</keyword>
<protein>
    <submittedName>
        <fullName evidence="1">SPOR domain-containing protein</fullName>
    </submittedName>
</protein>
<comment type="caution">
    <text evidence="1">The sequence shown here is derived from an EMBL/GenBank/DDBJ whole genome shotgun (WGS) entry which is preliminary data.</text>
</comment>
<reference evidence="1 2" key="1">
    <citation type="submission" date="2024-06" db="EMBL/GenBank/DDBJ databases">
        <title>The Natural Products Discovery Center: Release of the First 8490 Sequenced Strains for Exploring Actinobacteria Biosynthetic Diversity.</title>
        <authorList>
            <person name="Kalkreuter E."/>
            <person name="Kautsar S.A."/>
            <person name="Yang D."/>
            <person name="Bader C.D."/>
            <person name="Teijaro C.N."/>
            <person name="Fluegel L."/>
            <person name="Davis C.M."/>
            <person name="Simpson J.R."/>
            <person name="Lauterbach L."/>
            <person name="Steele A.D."/>
            <person name="Gui C."/>
            <person name="Meng S."/>
            <person name="Li G."/>
            <person name="Viehrig K."/>
            <person name="Ye F."/>
            <person name="Su P."/>
            <person name="Kiefer A.F."/>
            <person name="Nichols A."/>
            <person name="Cepeda A.J."/>
            <person name="Yan W."/>
            <person name="Fan B."/>
            <person name="Jiang Y."/>
            <person name="Adhikari A."/>
            <person name="Zheng C.-J."/>
            <person name="Schuster L."/>
            <person name="Cowan T.M."/>
            <person name="Smanski M.J."/>
            <person name="Chevrette M.G."/>
            <person name="De Carvalho L.P.S."/>
            <person name="Shen B."/>
        </authorList>
    </citation>
    <scope>NUCLEOTIDE SEQUENCE [LARGE SCALE GENOMIC DNA]</scope>
    <source>
        <strain evidence="1 2">NPDC077434</strain>
    </source>
</reference>
<sequence length="78" mass="8744">MSSGERKYWYNTNTGQVEHGYESPAVDRIGPFDTAEAAANALEMIRARSEAWAVEEAIDEDWRKATDVRKATDADGKH</sequence>